<reference evidence="1 2" key="1">
    <citation type="journal article" date="2016" name="Mol. Biol. Evol.">
        <title>Comparative Genomics of Early-Diverging Mushroom-Forming Fungi Provides Insights into the Origins of Lignocellulose Decay Capabilities.</title>
        <authorList>
            <person name="Nagy L.G."/>
            <person name="Riley R."/>
            <person name="Tritt A."/>
            <person name="Adam C."/>
            <person name="Daum C."/>
            <person name="Floudas D."/>
            <person name="Sun H."/>
            <person name="Yadav J.S."/>
            <person name="Pangilinan J."/>
            <person name="Larsson K.H."/>
            <person name="Matsuura K."/>
            <person name="Barry K."/>
            <person name="Labutti K."/>
            <person name="Kuo R."/>
            <person name="Ohm R.A."/>
            <person name="Bhattacharya S.S."/>
            <person name="Shirouzu T."/>
            <person name="Yoshinaga Y."/>
            <person name="Martin F.M."/>
            <person name="Grigoriev I.V."/>
            <person name="Hibbett D.S."/>
        </authorList>
    </citation>
    <scope>NUCLEOTIDE SEQUENCE [LARGE SCALE GENOMIC DNA]</scope>
    <source>
        <strain evidence="1 2">93-53</strain>
    </source>
</reference>
<dbReference type="GeneID" id="63830980"/>
<sequence length="334" mass="36629">MASSGLVVQSMRLSFHARYARAIVIGTKLFRFDRNMTTADVPNYVCGPSTMCADLPAEWRIPDRENLARYRAHVALAYPAYLSHLYQPDPDMLRKFMATDVFQSTNLDDAVGDLAFRTKTHRPRLTRSGSQASNSNSTSIRALEKCPMIPSELDMTFAEDAEGDTVADITWEGDNVVLIPILVGDECIKGTAELFGVASMRISRSMEYTVGIRLSHAAGAGSSLIPASVPRAGHDCVDLRALPHDEILEMLAMLLAFTPASTALNDASEQQFAGMVVIIKSQAYSHTRNQRTTQQQPLWSPPSEVHISRLSQTPIKQGVLILAILVPQRAVALS</sequence>
<dbReference type="STRING" id="1314785.A0A165C3I7"/>
<dbReference type="Proteomes" id="UP000076871">
    <property type="component" value="Unassembled WGS sequence"/>
</dbReference>
<dbReference type="EMBL" id="KV427655">
    <property type="protein sequence ID" value="KZT02141.1"/>
    <property type="molecule type" value="Genomic_DNA"/>
</dbReference>
<dbReference type="InParanoid" id="A0A165C3I7"/>
<protein>
    <submittedName>
        <fullName evidence="1">Uncharacterized protein</fullName>
    </submittedName>
</protein>
<keyword evidence="2" id="KW-1185">Reference proteome</keyword>
<dbReference type="OrthoDB" id="3258136at2759"/>
<gene>
    <name evidence="1" type="ORF">LAESUDRAFT_794313</name>
</gene>
<proteinExistence type="predicted"/>
<organism evidence="1 2">
    <name type="scientific">Laetiporus sulphureus 93-53</name>
    <dbReference type="NCBI Taxonomy" id="1314785"/>
    <lineage>
        <taxon>Eukaryota</taxon>
        <taxon>Fungi</taxon>
        <taxon>Dikarya</taxon>
        <taxon>Basidiomycota</taxon>
        <taxon>Agaricomycotina</taxon>
        <taxon>Agaricomycetes</taxon>
        <taxon>Polyporales</taxon>
        <taxon>Laetiporus</taxon>
    </lineage>
</organism>
<accession>A0A165C3I7</accession>
<evidence type="ECO:0000313" key="2">
    <source>
        <dbReference type="Proteomes" id="UP000076871"/>
    </source>
</evidence>
<evidence type="ECO:0000313" key="1">
    <source>
        <dbReference type="EMBL" id="KZT02141.1"/>
    </source>
</evidence>
<name>A0A165C3I7_9APHY</name>
<dbReference type="AlphaFoldDB" id="A0A165C3I7"/>
<dbReference type="RefSeq" id="XP_040759881.1">
    <property type="nucleotide sequence ID" value="XM_040913952.1"/>
</dbReference>